<evidence type="ECO:0000313" key="1">
    <source>
        <dbReference type="EMBL" id="NKI91355.1"/>
    </source>
</evidence>
<gene>
    <name evidence="1" type="ORF">HBN54_003972</name>
</gene>
<proteinExistence type="predicted"/>
<sequence>MSAVIIGNPLFSPEEQLLADHHVHECEDAGQLALWLANMLSASGKCQRTNSSRTN</sequence>
<dbReference type="EMBL" id="JAAVTK010000015">
    <property type="protein sequence ID" value="NKI91355.1"/>
    <property type="molecule type" value="Genomic_DNA"/>
</dbReference>
<keyword evidence="2" id="KW-1185">Reference proteome</keyword>
<comment type="caution">
    <text evidence="1">The sequence shown here is derived from an EMBL/GenBank/DDBJ whole genome shotgun (WGS) entry which is preliminary data.</text>
</comment>
<name>A0ABX1HMB5_9BACT</name>
<organism evidence="1 2">
    <name type="scientific">Hymenobacter artigasi</name>
    <dbReference type="NCBI Taxonomy" id="2719616"/>
    <lineage>
        <taxon>Bacteria</taxon>
        <taxon>Pseudomonadati</taxon>
        <taxon>Bacteroidota</taxon>
        <taxon>Cytophagia</taxon>
        <taxon>Cytophagales</taxon>
        <taxon>Hymenobacteraceae</taxon>
        <taxon>Hymenobacter</taxon>
    </lineage>
</organism>
<dbReference type="Proteomes" id="UP000717634">
    <property type="component" value="Unassembled WGS sequence"/>
</dbReference>
<reference evidence="1 2" key="1">
    <citation type="submission" date="2020-03" db="EMBL/GenBank/DDBJ databases">
        <title>Genomic Encyclopedia of Type Strains, Phase IV (KMG-V): Genome sequencing to study the core and pangenomes of soil and plant-associated prokaryotes.</title>
        <authorList>
            <person name="Whitman W."/>
        </authorList>
    </citation>
    <scope>NUCLEOTIDE SEQUENCE [LARGE SCALE GENOMIC DNA]</scope>
    <source>
        <strain evidence="1 2">1B</strain>
    </source>
</reference>
<protein>
    <submittedName>
        <fullName evidence="1">Uncharacterized protein</fullName>
    </submittedName>
</protein>
<accession>A0ABX1HMB5</accession>
<evidence type="ECO:0000313" key="2">
    <source>
        <dbReference type="Proteomes" id="UP000717634"/>
    </source>
</evidence>
<dbReference type="RefSeq" id="WP_168674918.1">
    <property type="nucleotide sequence ID" value="NZ_JAAVTK010000015.1"/>
</dbReference>